<comment type="subcellular location">
    <subcellularLocation>
        <location evidence="1">Periplasm</location>
    </subcellularLocation>
</comment>
<feature type="region of interest" description="Disordered" evidence="5">
    <location>
        <begin position="144"/>
        <end position="181"/>
    </location>
</feature>
<feature type="compositionally biased region" description="Basic and acidic residues" evidence="5">
    <location>
        <begin position="144"/>
        <end position="162"/>
    </location>
</feature>
<evidence type="ECO:0000256" key="4">
    <source>
        <dbReference type="ARBA" id="ARBA00022764"/>
    </source>
</evidence>
<proteinExistence type="inferred from homology"/>
<keyword evidence="8" id="KW-1185">Reference proteome</keyword>
<gene>
    <name evidence="7" type="ORF">ACIKP9_04525</name>
</gene>
<dbReference type="EMBL" id="JBIWXY010000001">
    <property type="protein sequence ID" value="MFJ5445486.1"/>
    <property type="molecule type" value="Genomic_DNA"/>
</dbReference>
<evidence type="ECO:0000256" key="6">
    <source>
        <dbReference type="SAM" id="SignalP"/>
    </source>
</evidence>
<evidence type="ECO:0000256" key="5">
    <source>
        <dbReference type="SAM" id="MobiDB-lite"/>
    </source>
</evidence>
<accession>A0ABW8GJD2</accession>
<dbReference type="Proteomes" id="UP001617669">
    <property type="component" value="Unassembled WGS sequence"/>
</dbReference>
<evidence type="ECO:0000256" key="2">
    <source>
        <dbReference type="ARBA" id="ARBA00008441"/>
    </source>
</evidence>
<sequence>MNAHRTLVRILITSVLTLSSTWVNAEPPHPEDAPPKAGPGFVQETPGFGLPPHLAALGLSEAQEDKIFYILHAEAPATRNNFKQQRKLREEIDKLVTSPGFDEKKARQLSTELARAQGDAIFSRINTESCIRAVLTPEQLIKLDEKRELDKPRPEARPEHHPLPASKAWEGRPRDAILKQM</sequence>
<dbReference type="InterPro" id="IPR052211">
    <property type="entry name" value="Cpx_auxiliary_protein"/>
</dbReference>
<feature type="signal peptide" evidence="6">
    <location>
        <begin position="1"/>
        <end position="25"/>
    </location>
</feature>
<evidence type="ECO:0000313" key="8">
    <source>
        <dbReference type="Proteomes" id="UP001617669"/>
    </source>
</evidence>
<organism evidence="7 8">
    <name type="scientific">Methylobacillus methanolivorans</name>
    <dbReference type="NCBI Taxonomy" id="1848927"/>
    <lineage>
        <taxon>Bacteria</taxon>
        <taxon>Pseudomonadati</taxon>
        <taxon>Pseudomonadota</taxon>
        <taxon>Betaproteobacteria</taxon>
        <taxon>Nitrosomonadales</taxon>
        <taxon>Methylophilaceae</taxon>
        <taxon>Methylobacillus</taxon>
    </lineage>
</organism>
<name>A0ABW8GJD2_9PROT</name>
<dbReference type="Pfam" id="PF13801">
    <property type="entry name" value="Metal_resist"/>
    <property type="match status" value="1"/>
</dbReference>
<keyword evidence="3 6" id="KW-0732">Signal</keyword>
<dbReference type="CDD" id="cd09916">
    <property type="entry name" value="CpxP_like"/>
    <property type="match status" value="1"/>
</dbReference>
<evidence type="ECO:0000256" key="1">
    <source>
        <dbReference type="ARBA" id="ARBA00004418"/>
    </source>
</evidence>
<evidence type="ECO:0000313" key="7">
    <source>
        <dbReference type="EMBL" id="MFJ5445486.1"/>
    </source>
</evidence>
<dbReference type="Gene3D" id="1.20.120.1490">
    <property type="match status" value="1"/>
</dbReference>
<dbReference type="PANTHER" id="PTHR38102">
    <property type="entry name" value="PERIPLASMIC CHAPERONE SPY"/>
    <property type="match status" value="1"/>
</dbReference>
<dbReference type="RefSeq" id="WP_400879854.1">
    <property type="nucleotide sequence ID" value="NZ_JBIWXY010000001.1"/>
</dbReference>
<feature type="chain" id="PRO_5046088558" evidence="6">
    <location>
        <begin position="26"/>
        <end position="181"/>
    </location>
</feature>
<reference evidence="7 8" key="1">
    <citation type="submission" date="2024-11" db="EMBL/GenBank/DDBJ databases">
        <authorList>
            <person name="Kaparullina E.N."/>
            <person name="Delegan Y.A."/>
            <person name="Doronina N.V."/>
        </authorList>
    </citation>
    <scope>NUCLEOTIDE SEQUENCE [LARGE SCALE GENOMIC DNA]</scope>
    <source>
        <strain evidence="7 8">7sh_L</strain>
    </source>
</reference>
<dbReference type="PANTHER" id="PTHR38102:SF1">
    <property type="entry name" value="PERIPLASMIC CHAPERONE SPY"/>
    <property type="match status" value="1"/>
</dbReference>
<feature type="compositionally biased region" description="Basic and acidic residues" evidence="5">
    <location>
        <begin position="169"/>
        <end position="181"/>
    </location>
</feature>
<dbReference type="InterPro" id="IPR025961">
    <property type="entry name" value="Metal_resist"/>
</dbReference>
<feature type="region of interest" description="Disordered" evidence="5">
    <location>
        <begin position="25"/>
        <end position="45"/>
    </location>
</feature>
<comment type="similarity">
    <text evidence="2">Belongs to the CpxP/Spy family.</text>
</comment>
<dbReference type="InterPro" id="IPR012899">
    <property type="entry name" value="LTXXQ"/>
</dbReference>
<protein>
    <submittedName>
        <fullName evidence="7">Spy/CpxP family protein refolding chaperone</fullName>
    </submittedName>
</protein>
<keyword evidence="4" id="KW-0574">Periplasm</keyword>
<evidence type="ECO:0000256" key="3">
    <source>
        <dbReference type="ARBA" id="ARBA00022729"/>
    </source>
</evidence>
<comment type="caution">
    <text evidence="7">The sequence shown here is derived from an EMBL/GenBank/DDBJ whole genome shotgun (WGS) entry which is preliminary data.</text>
</comment>